<dbReference type="EMBL" id="MF417950">
    <property type="protein sequence ID" value="ASN72330.1"/>
    <property type="molecule type" value="Genomic_DNA"/>
</dbReference>
<proteinExistence type="predicted"/>
<name>A0A2H4JAR1_9CAUD</name>
<sequence>MIYIYEPFNHQIIETTVKDFANQIGISKMTIHQYLYKGMYYQKLGCYLLKEKPTLAKRKILNEQINPKEEIWRFNEEYQLYVSNLGRFKSKEGIYKFPSDVHGRITLFQEGKAYKAANIVYETFKGNIEAGLHAYPKNGIYNDIKADNLYIATFSEYCSTKRIAGRSKPVMLIDSNNDIVEEFASTTEAQNYLYQDRSVIARKCNKRLEEDGLTYIWAKDYEVMACC</sequence>
<organism evidence="1">
    <name type="scientific">uncultured Caudovirales phage</name>
    <dbReference type="NCBI Taxonomy" id="2100421"/>
    <lineage>
        <taxon>Viruses</taxon>
        <taxon>Duplodnaviria</taxon>
        <taxon>Heunggongvirae</taxon>
        <taxon>Uroviricota</taxon>
        <taxon>Caudoviricetes</taxon>
        <taxon>Peduoviridae</taxon>
        <taxon>Maltschvirus</taxon>
        <taxon>Maltschvirus maltsch</taxon>
    </lineage>
</organism>
<dbReference type="Gene3D" id="3.90.75.20">
    <property type="match status" value="1"/>
</dbReference>
<protein>
    <submittedName>
        <fullName evidence="1">Uncharacterized protein</fullName>
    </submittedName>
</protein>
<dbReference type="SMART" id="SM00497">
    <property type="entry name" value="IENR1"/>
    <property type="match status" value="1"/>
</dbReference>
<dbReference type="InterPro" id="IPR044925">
    <property type="entry name" value="His-Me_finger_sf"/>
</dbReference>
<evidence type="ECO:0000313" key="1">
    <source>
        <dbReference type="EMBL" id="ASN72330.1"/>
    </source>
</evidence>
<reference evidence="1" key="1">
    <citation type="submission" date="2017-06" db="EMBL/GenBank/DDBJ databases">
        <title>Novel phages from South African skin metaviromes.</title>
        <authorList>
            <person name="van Zyl L.J."/>
            <person name="Abrahams Y."/>
            <person name="Stander E.A."/>
            <person name="Kirby B.M."/>
            <person name="Clavaud C."/>
            <person name="Farcet C."/>
            <person name="Breton L."/>
            <person name="Trindade M.I."/>
        </authorList>
    </citation>
    <scope>NUCLEOTIDE SEQUENCE</scope>
</reference>
<dbReference type="InterPro" id="IPR003647">
    <property type="entry name" value="Intron_nuc_1_rpt"/>
</dbReference>
<dbReference type="SUPFAM" id="SSF54060">
    <property type="entry name" value="His-Me finger endonucleases"/>
    <property type="match status" value="1"/>
</dbReference>
<accession>A0A2H4JAR1</accession>
<gene>
    <name evidence="1" type="ORF">7F12_6</name>
</gene>